<accession>A0AAP0LAX9</accession>
<keyword evidence="3" id="KW-1133">Transmembrane helix</keyword>
<gene>
    <name evidence="6" type="ORF">Scep_002993</name>
</gene>
<evidence type="ECO:0000256" key="4">
    <source>
        <dbReference type="ARBA" id="ARBA00023136"/>
    </source>
</evidence>
<dbReference type="InterPro" id="IPR008511">
    <property type="entry name" value="ROH1-like"/>
</dbReference>
<name>A0AAP0LAX9_9MAGN</name>
<comment type="caution">
    <text evidence="6">The sequence shown here is derived from an EMBL/GenBank/DDBJ whole genome shotgun (WGS) entry which is preliminary data.</text>
</comment>
<evidence type="ECO:0000256" key="3">
    <source>
        <dbReference type="ARBA" id="ARBA00022989"/>
    </source>
</evidence>
<evidence type="ECO:0000313" key="6">
    <source>
        <dbReference type="EMBL" id="KAK9167802.1"/>
    </source>
</evidence>
<dbReference type="AlphaFoldDB" id="A0AAP0LAX9"/>
<dbReference type="GO" id="GO:0016020">
    <property type="term" value="C:membrane"/>
    <property type="evidence" value="ECO:0007669"/>
    <property type="project" value="UniProtKB-SubCell"/>
</dbReference>
<organism evidence="6 7">
    <name type="scientific">Stephania cephalantha</name>
    <dbReference type="NCBI Taxonomy" id="152367"/>
    <lineage>
        <taxon>Eukaryota</taxon>
        <taxon>Viridiplantae</taxon>
        <taxon>Streptophyta</taxon>
        <taxon>Embryophyta</taxon>
        <taxon>Tracheophyta</taxon>
        <taxon>Spermatophyta</taxon>
        <taxon>Magnoliopsida</taxon>
        <taxon>Ranunculales</taxon>
        <taxon>Menispermaceae</taxon>
        <taxon>Menispermoideae</taxon>
        <taxon>Cissampelideae</taxon>
        <taxon>Stephania</taxon>
    </lineage>
</organism>
<comment type="subcellular location">
    <subcellularLocation>
        <location evidence="1">Membrane</location>
        <topology evidence="1">Single-pass membrane protein</topology>
    </subcellularLocation>
</comment>
<sequence>MRAPAFLRALSMKIPARSSASATVAPWPCRSSFDECLIEKLEILMCHHDHDECTNYSSASWLTSALETSIAVQKMTIESILENNNGSCDVQDGDRKAVDEFVEDVVELLDSCNRLRDRLESVQKYIDSLRTVLHCLDGRYCAEPSEAMLGRARAGLECCETMERRCAMLDKCSSGLRKLAEKIIAQGATLPTCGSKTLISTSSSSIETPCSELPSILSGSKAISILICGVFDIALSFKSKRGLPVIQHANSTAWSSCLQGLHKELKEEIEKRRRSSNVVFNELREVVSAAKNLRDLVNFPWHENKARRVELRTSVQEVRRTCDVLEEGIRPFEGRINELYRNLISSRVALLDLLSQA</sequence>
<dbReference type="Pfam" id="PF05633">
    <property type="entry name" value="ROH1-like"/>
    <property type="match status" value="1"/>
</dbReference>
<keyword evidence="2" id="KW-0812">Transmembrane</keyword>
<evidence type="ECO:0000313" key="7">
    <source>
        <dbReference type="Proteomes" id="UP001419268"/>
    </source>
</evidence>
<dbReference type="PANTHER" id="PTHR31509">
    <property type="entry name" value="BPS1-LIKE PROTEIN"/>
    <property type="match status" value="1"/>
</dbReference>
<protein>
    <submittedName>
        <fullName evidence="6">Uncharacterized protein</fullName>
    </submittedName>
</protein>
<evidence type="ECO:0000256" key="2">
    <source>
        <dbReference type="ARBA" id="ARBA00022692"/>
    </source>
</evidence>
<keyword evidence="4" id="KW-0472">Membrane</keyword>
<reference evidence="6 7" key="1">
    <citation type="submission" date="2024-01" db="EMBL/GenBank/DDBJ databases">
        <title>Genome assemblies of Stephania.</title>
        <authorList>
            <person name="Yang L."/>
        </authorList>
    </citation>
    <scope>NUCLEOTIDE SEQUENCE [LARGE SCALE GENOMIC DNA]</scope>
    <source>
        <strain evidence="6">JXDWG</strain>
        <tissue evidence="6">Leaf</tissue>
    </source>
</reference>
<keyword evidence="7" id="KW-1185">Reference proteome</keyword>
<comment type="similarity">
    <text evidence="5">Belongs to the ROH1 family.</text>
</comment>
<dbReference type="Proteomes" id="UP001419268">
    <property type="component" value="Unassembled WGS sequence"/>
</dbReference>
<dbReference type="EMBL" id="JBBNAG010000001">
    <property type="protein sequence ID" value="KAK9167802.1"/>
    <property type="molecule type" value="Genomic_DNA"/>
</dbReference>
<evidence type="ECO:0000256" key="1">
    <source>
        <dbReference type="ARBA" id="ARBA00004167"/>
    </source>
</evidence>
<evidence type="ECO:0000256" key="5">
    <source>
        <dbReference type="ARBA" id="ARBA00035114"/>
    </source>
</evidence>
<proteinExistence type="inferred from homology"/>